<dbReference type="Gene3D" id="1.10.150.130">
    <property type="match status" value="1"/>
</dbReference>
<comment type="similarity">
    <text evidence="1">Belongs to the 'phage' integrase family.</text>
</comment>
<dbReference type="RefSeq" id="WP_189016264.1">
    <property type="nucleotide sequence ID" value="NZ_BMHE01000032.1"/>
</dbReference>
<keyword evidence="2" id="KW-0229">DNA integration</keyword>
<proteinExistence type="inferred from homology"/>
<dbReference type="PROSITE" id="PS51900">
    <property type="entry name" value="CB"/>
    <property type="match status" value="1"/>
</dbReference>
<keyword evidence="4" id="KW-0233">DNA recombination</keyword>
<dbReference type="InterPro" id="IPR013762">
    <property type="entry name" value="Integrase-like_cat_sf"/>
</dbReference>
<comment type="caution">
    <text evidence="8">The sequence shown here is derived from an EMBL/GenBank/DDBJ whole genome shotgun (WGS) entry which is preliminary data.</text>
</comment>
<evidence type="ECO:0000256" key="2">
    <source>
        <dbReference type="ARBA" id="ARBA00022908"/>
    </source>
</evidence>
<dbReference type="Gene3D" id="1.10.443.10">
    <property type="entry name" value="Intergrase catalytic core"/>
    <property type="match status" value="1"/>
</dbReference>
<dbReference type="InterPro" id="IPR011010">
    <property type="entry name" value="DNA_brk_join_enz"/>
</dbReference>
<dbReference type="PANTHER" id="PTHR30349">
    <property type="entry name" value="PHAGE INTEGRASE-RELATED"/>
    <property type="match status" value="1"/>
</dbReference>
<dbReference type="Pfam" id="PF02899">
    <property type="entry name" value="Phage_int_SAM_1"/>
    <property type="match status" value="1"/>
</dbReference>
<evidence type="ECO:0000313" key="9">
    <source>
        <dbReference type="Proteomes" id="UP000615455"/>
    </source>
</evidence>
<keyword evidence="3 5" id="KW-0238">DNA-binding</keyword>
<dbReference type="Pfam" id="PF00589">
    <property type="entry name" value="Phage_integrase"/>
    <property type="match status" value="1"/>
</dbReference>
<sequence>MATQSGLVQVSILADNHHIFSDDQIVQMFFATCQRSKYTIRNYQSAINKFRNFIGDKSLTEVTWREVEVYRIGLIEGLFSEQDRPKAPATIAIHLAPLRSLYKWGSDPNIKIFAINPMTCIQTPKIPINSRNNYLTKREVVALLDQLKHQGPRNYLIGATLVMLGLRVSELISIERGNFHTDPEETSMWLTITGKGGKEREVKIPQMLWKLFTEHFQYLSEKFIPAPQRVFPMSVRLVEQIIKKAREQSNIEKKVTPHWLRHTNATLALLRGATLQQVQESLGHTHINTTQRYLHTVQQITKAAPDFVEDYLKDSL</sequence>
<gene>
    <name evidence="8" type="primary">xerD</name>
    <name evidence="8" type="ORF">GCM10008018_49240</name>
</gene>
<accession>A0ABQ1F2S4</accession>
<dbReference type="InterPro" id="IPR010998">
    <property type="entry name" value="Integrase_recombinase_N"/>
</dbReference>
<dbReference type="EMBL" id="BMHE01000032">
    <property type="protein sequence ID" value="GFZ97012.1"/>
    <property type="molecule type" value="Genomic_DNA"/>
</dbReference>
<keyword evidence="9" id="KW-1185">Reference proteome</keyword>
<feature type="domain" description="Core-binding (CB)" evidence="7">
    <location>
        <begin position="20"/>
        <end position="106"/>
    </location>
</feature>
<evidence type="ECO:0000259" key="6">
    <source>
        <dbReference type="PROSITE" id="PS51898"/>
    </source>
</evidence>
<dbReference type="InterPro" id="IPR050090">
    <property type="entry name" value="Tyrosine_recombinase_XerCD"/>
</dbReference>
<evidence type="ECO:0000256" key="3">
    <source>
        <dbReference type="ARBA" id="ARBA00023125"/>
    </source>
</evidence>
<dbReference type="Proteomes" id="UP000615455">
    <property type="component" value="Unassembled WGS sequence"/>
</dbReference>
<dbReference type="InterPro" id="IPR002104">
    <property type="entry name" value="Integrase_catalytic"/>
</dbReference>
<evidence type="ECO:0000313" key="8">
    <source>
        <dbReference type="EMBL" id="GFZ97012.1"/>
    </source>
</evidence>
<name>A0ABQ1F2S4_9BACL</name>
<evidence type="ECO:0000256" key="1">
    <source>
        <dbReference type="ARBA" id="ARBA00008857"/>
    </source>
</evidence>
<protein>
    <submittedName>
        <fullName evidence="8">Tyrosine recombinase XerD</fullName>
    </submittedName>
</protein>
<dbReference type="InterPro" id="IPR044068">
    <property type="entry name" value="CB"/>
</dbReference>
<evidence type="ECO:0000256" key="4">
    <source>
        <dbReference type="ARBA" id="ARBA00023172"/>
    </source>
</evidence>
<dbReference type="InterPro" id="IPR004107">
    <property type="entry name" value="Integrase_SAM-like_N"/>
</dbReference>
<reference evidence="9" key="1">
    <citation type="journal article" date="2019" name="Int. J. Syst. Evol. Microbiol.">
        <title>The Global Catalogue of Microorganisms (GCM) 10K type strain sequencing project: providing services to taxonomists for standard genome sequencing and annotation.</title>
        <authorList>
            <consortium name="The Broad Institute Genomics Platform"/>
            <consortium name="The Broad Institute Genome Sequencing Center for Infectious Disease"/>
            <person name="Wu L."/>
            <person name="Ma J."/>
        </authorList>
    </citation>
    <scope>NUCLEOTIDE SEQUENCE [LARGE SCALE GENOMIC DNA]</scope>
    <source>
        <strain evidence="9">CGMCC 1.15043</strain>
    </source>
</reference>
<dbReference type="PANTHER" id="PTHR30349:SF64">
    <property type="entry name" value="PROPHAGE INTEGRASE INTD-RELATED"/>
    <property type="match status" value="1"/>
</dbReference>
<evidence type="ECO:0000256" key="5">
    <source>
        <dbReference type="PROSITE-ProRule" id="PRU01248"/>
    </source>
</evidence>
<organism evidence="8 9">
    <name type="scientific">Paenibacillus marchantiophytorum</name>
    <dbReference type="NCBI Taxonomy" id="1619310"/>
    <lineage>
        <taxon>Bacteria</taxon>
        <taxon>Bacillati</taxon>
        <taxon>Bacillota</taxon>
        <taxon>Bacilli</taxon>
        <taxon>Bacillales</taxon>
        <taxon>Paenibacillaceae</taxon>
        <taxon>Paenibacillus</taxon>
    </lineage>
</organism>
<feature type="domain" description="Tyr recombinase" evidence="6">
    <location>
        <begin position="130"/>
        <end position="306"/>
    </location>
</feature>
<dbReference type="SUPFAM" id="SSF56349">
    <property type="entry name" value="DNA breaking-rejoining enzymes"/>
    <property type="match status" value="1"/>
</dbReference>
<dbReference type="PROSITE" id="PS51898">
    <property type="entry name" value="TYR_RECOMBINASE"/>
    <property type="match status" value="1"/>
</dbReference>
<evidence type="ECO:0000259" key="7">
    <source>
        <dbReference type="PROSITE" id="PS51900"/>
    </source>
</evidence>